<dbReference type="InterPro" id="IPR039498">
    <property type="entry name" value="NTP_transf_5"/>
</dbReference>
<dbReference type="GO" id="GO:0016740">
    <property type="term" value="F:transferase activity"/>
    <property type="evidence" value="ECO:0007669"/>
    <property type="project" value="UniProtKB-KW"/>
</dbReference>
<name>A0A4R7HY04_9ACTN</name>
<comment type="caution">
    <text evidence="1">The sequence shown here is derived from an EMBL/GenBank/DDBJ whole genome shotgun (WGS) entry which is preliminary data.</text>
</comment>
<keyword evidence="1" id="KW-0808">Transferase</keyword>
<evidence type="ECO:0000313" key="1">
    <source>
        <dbReference type="EMBL" id="TDT15630.1"/>
    </source>
</evidence>
<dbReference type="Proteomes" id="UP000294558">
    <property type="component" value="Unassembled WGS sequence"/>
</dbReference>
<proteinExistence type="predicted"/>
<keyword evidence="2" id="KW-1185">Reference proteome</keyword>
<dbReference type="RefSeq" id="WP_133868068.1">
    <property type="nucleotide sequence ID" value="NZ_SOAU01000001.1"/>
</dbReference>
<reference evidence="1 2" key="1">
    <citation type="submission" date="2019-03" db="EMBL/GenBank/DDBJ databases">
        <title>Sequencing the genomes of 1000 actinobacteria strains.</title>
        <authorList>
            <person name="Klenk H.-P."/>
        </authorList>
    </citation>
    <scope>NUCLEOTIDE SEQUENCE [LARGE SCALE GENOMIC DNA]</scope>
    <source>
        <strain evidence="1 2">DSM 18936</strain>
    </source>
</reference>
<evidence type="ECO:0000313" key="2">
    <source>
        <dbReference type="Proteomes" id="UP000294558"/>
    </source>
</evidence>
<dbReference type="Pfam" id="PF14907">
    <property type="entry name" value="NTP_transf_5"/>
    <property type="match status" value="1"/>
</dbReference>
<dbReference type="AlphaFoldDB" id="A0A4R7HY04"/>
<dbReference type="OrthoDB" id="573803at2"/>
<organism evidence="1 2">
    <name type="scientific">Ilumatobacter fluminis</name>
    <dbReference type="NCBI Taxonomy" id="467091"/>
    <lineage>
        <taxon>Bacteria</taxon>
        <taxon>Bacillati</taxon>
        <taxon>Actinomycetota</taxon>
        <taxon>Acidimicrobiia</taxon>
        <taxon>Acidimicrobiales</taxon>
        <taxon>Ilumatobacteraceae</taxon>
        <taxon>Ilumatobacter</taxon>
    </lineage>
</organism>
<accession>A0A4R7HY04</accession>
<gene>
    <name evidence="1" type="ORF">BDK89_1205</name>
</gene>
<dbReference type="EMBL" id="SOAU01000001">
    <property type="protein sequence ID" value="TDT15630.1"/>
    <property type="molecule type" value="Genomic_DNA"/>
</dbReference>
<protein>
    <submittedName>
        <fullName evidence="1">Putative nucleotidyltransferase-like protein</fullName>
    </submittedName>
</protein>
<sequence>MTPRERQRLAALLRAATSTGVASIDAWQSLPDDFDLDEIWDRELGRLLPSIGRNLSDAGADVPELPRLRGFQRKWWVEQQLTARWLAEPIDVLASAGLDVAVAGGLAWSANAWGYADRPGVRWADDTHLLVRADDAVRAHAALVGVGAHGRPEERVARRVRLHVGTPLHVDERWTTLGWLPTSGVRRTADWWTDTVEIEVGERQAHALEPNAAFVARCGDLAAGIDVPSALLDLCRVRQSATFDRSMVRAVAGRWGLDDAAARWSTVVDQVLDPTDDRWIDAVAPIGRLEAARRSWSTTVGRLGRRRAVAAGPELLAERWHLSHVGELPAGLARRLRDRTRRFRGAA</sequence>